<proteinExistence type="predicted"/>
<reference evidence="2" key="2">
    <citation type="submission" date="2015-08" db="UniProtKB">
        <authorList>
            <consortium name="WormBaseParasite"/>
        </authorList>
    </citation>
    <scope>IDENTIFICATION</scope>
</reference>
<name>A0A0K0FUP1_STRVS</name>
<organism evidence="1 2">
    <name type="scientific">Strongyloides venezuelensis</name>
    <name type="common">Threadworm</name>
    <dbReference type="NCBI Taxonomy" id="75913"/>
    <lineage>
        <taxon>Eukaryota</taxon>
        <taxon>Metazoa</taxon>
        <taxon>Ecdysozoa</taxon>
        <taxon>Nematoda</taxon>
        <taxon>Chromadorea</taxon>
        <taxon>Rhabditida</taxon>
        <taxon>Tylenchina</taxon>
        <taxon>Panagrolaimomorpha</taxon>
        <taxon>Strongyloidoidea</taxon>
        <taxon>Strongyloididae</taxon>
        <taxon>Strongyloides</taxon>
    </lineage>
</organism>
<dbReference type="Proteomes" id="UP000035680">
    <property type="component" value="Unassembled WGS sequence"/>
</dbReference>
<evidence type="ECO:0000313" key="2">
    <source>
        <dbReference type="WBParaSite" id="SVE_1605400.1"/>
    </source>
</evidence>
<protein>
    <submittedName>
        <fullName evidence="2">Transposase</fullName>
    </submittedName>
</protein>
<evidence type="ECO:0000313" key="1">
    <source>
        <dbReference type="Proteomes" id="UP000035680"/>
    </source>
</evidence>
<dbReference type="WBParaSite" id="SVE_1605400.1">
    <property type="protein sequence ID" value="SVE_1605400.1"/>
    <property type="gene ID" value="SVE_1605400"/>
</dbReference>
<dbReference type="AlphaFoldDB" id="A0A0K0FUP1"/>
<accession>A0A0K0FUP1</accession>
<keyword evidence="1" id="KW-1185">Reference proteome</keyword>
<reference evidence="1" key="1">
    <citation type="submission" date="2014-07" db="EMBL/GenBank/DDBJ databases">
        <authorList>
            <person name="Martin A.A"/>
            <person name="De Silva N."/>
        </authorList>
    </citation>
    <scope>NUCLEOTIDE SEQUENCE</scope>
</reference>
<sequence>MFYPDWYHLIISRALRCVEKVDQNASYCHCPLCSKEKAVVQTILKFAKCPYNDKKKLIMNTYYNNLFLVKNHLSNFQFSINKFDIR</sequence>